<reference evidence="3" key="1">
    <citation type="submission" date="2021-01" db="EMBL/GenBank/DDBJ databases">
        <authorList>
            <person name="Corre E."/>
            <person name="Pelletier E."/>
            <person name="Niang G."/>
            <person name="Scheremetjew M."/>
            <person name="Finn R."/>
            <person name="Kale V."/>
            <person name="Holt S."/>
            <person name="Cochrane G."/>
            <person name="Meng A."/>
            <person name="Brown T."/>
            <person name="Cohen L."/>
        </authorList>
    </citation>
    <scope>NUCLEOTIDE SEQUENCE</scope>
    <source>
        <strain evidence="3">WS</strain>
    </source>
</reference>
<accession>A0A7S1KMK9</accession>
<evidence type="ECO:0000313" key="3">
    <source>
        <dbReference type="EMBL" id="CAD9077937.1"/>
    </source>
</evidence>
<keyword evidence="2" id="KW-0812">Transmembrane</keyword>
<organism evidence="3">
    <name type="scientific">Percolomonas cosmopolitus</name>
    <dbReference type="NCBI Taxonomy" id="63605"/>
    <lineage>
        <taxon>Eukaryota</taxon>
        <taxon>Discoba</taxon>
        <taxon>Heterolobosea</taxon>
        <taxon>Tetramitia</taxon>
        <taxon>Eutetramitia</taxon>
        <taxon>Percolomonadidae</taxon>
        <taxon>Percolomonas</taxon>
    </lineage>
</organism>
<dbReference type="EMBL" id="HBGD01001437">
    <property type="protein sequence ID" value="CAD9077937.1"/>
    <property type="molecule type" value="Transcribed_RNA"/>
</dbReference>
<protein>
    <submittedName>
        <fullName evidence="3">Uncharacterized protein</fullName>
    </submittedName>
</protein>
<feature type="transmembrane region" description="Helical" evidence="2">
    <location>
        <begin position="61"/>
        <end position="87"/>
    </location>
</feature>
<name>A0A7S1KMK9_9EUKA</name>
<dbReference type="AlphaFoldDB" id="A0A7S1KMK9"/>
<feature type="transmembrane region" description="Helical" evidence="2">
    <location>
        <begin position="208"/>
        <end position="236"/>
    </location>
</feature>
<sequence>MTLHPIASSSLLRHLSSIPLLSSSILLHSQHHHQSLNPPTTNALTSQEHPSQDIPFSFQPYITIVLCVLYTLILIFSLSQLLFHLIFNPFTRNKCGFRHFARLGFSVSIMARLAVLVSSFFVKTHETSPFWHLPNDFTSLTFVFCHVFLIFYWLSCYAKIRLKGKLHKTRVRFYVKLLCVFFVSGVLLYSVLIIMHACLFTVDSPYEFYKWIVLCAYFPLVTLILTLLFCFIALKSSSEITRWISKQHREYKYLKKIGLVIAFALLVLYFKQIAYAIIQIPQVATLFGLVLENSGLMPFLFLLIFECIPTVITLFMFKSTSPTGFDRQEREVEAQKQKEQTDDEHDMLLSNGNPDRLLEEGMLSQDSDPGLFI</sequence>
<evidence type="ECO:0000256" key="2">
    <source>
        <dbReference type="SAM" id="Phobius"/>
    </source>
</evidence>
<feature type="compositionally biased region" description="Basic and acidic residues" evidence="1">
    <location>
        <begin position="326"/>
        <end position="340"/>
    </location>
</feature>
<gene>
    <name evidence="3" type="ORF">PCOS0759_LOCUS1169</name>
</gene>
<feature type="region of interest" description="Disordered" evidence="1">
    <location>
        <begin position="326"/>
        <end position="373"/>
    </location>
</feature>
<keyword evidence="2" id="KW-0472">Membrane</keyword>
<proteinExistence type="predicted"/>
<evidence type="ECO:0000256" key="1">
    <source>
        <dbReference type="SAM" id="MobiDB-lite"/>
    </source>
</evidence>
<feature type="transmembrane region" description="Helical" evidence="2">
    <location>
        <begin position="257"/>
        <end position="278"/>
    </location>
</feature>
<keyword evidence="2" id="KW-1133">Transmembrane helix</keyword>
<feature type="transmembrane region" description="Helical" evidence="2">
    <location>
        <begin position="99"/>
        <end position="122"/>
    </location>
</feature>
<feature type="transmembrane region" description="Helical" evidence="2">
    <location>
        <begin position="177"/>
        <end position="202"/>
    </location>
</feature>
<feature type="transmembrane region" description="Helical" evidence="2">
    <location>
        <begin position="298"/>
        <end position="317"/>
    </location>
</feature>
<feature type="transmembrane region" description="Helical" evidence="2">
    <location>
        <begin position="137"/>
        <end position="156"/>
    </location>
</feature>